<evidence type="ECO:0000313" key="3">
    <source>
        <dbReference type="EMBL" id="KAK3384778.1"/>
    </source>
</evidence>
<feature type="region of interest" description="Disordered" evidence="1">
    <location>
        <begin position="137"/>
        <end position="159"/>
    </location>
</feature>
<feature type="compositionally biased region" description="Polar residues" evidence="1">
    <location>
        <begin position="544"/>
        <end position="573"/>
    </location>
</feature>
<keyword evidence="2" id="KW-1133">Transmembrane helix</keyword>
<feature type="compositionally biased region" description="Basic and acidic residues" evidence="1">
    <location>
        <begin position="679"/>
        <end position="695"/>
    </location>
</feature>
<gene>
    <name evidence="3" type="ORF">B0H63DRAFT_170398</name>
</gene>
<reference evidence="3" key="1">
    <citation type="journal article" date="2023" name="Mol. Phylogenet. Evol.">
        <title>Genome-scale phylogeny and comparative genomics of the fungal order Sordariales.</title>
        <authorList>
            <person name="Hensen N."/>
            <person name="Bonometti L."/>
            <person name="Westerberg I."/>
            <person name="Brannstrom I.O."/>
            <person name="Guillou S."/>
            <person name="Cros-Aarteil S."/>
            <person name="Calhoun S."/>
            <person name="Haridas S."/>
            <person name="Kuo A."/>
            <person name="Mondo S."/>
            <person name="Pangilinan J."/>
            <person name="Riley R."/>
            <person name="LaButti K."/>
            <person name="Andreopoulos B."/>
            <person name="Lipzen A."/>
            <person name="Chen C."/>
            <person name="Yan M."/>
            <person name="Daum C."/>
            <person name="Ng V."/>
            <person name="Clum A."/>
            <person name="Steindorff A."/>
            <person name="Ohm R.A."/>
            <person name="Martin F."/>
            <person name="Silar P."/>
            <person name="Natvig D.O."/>
            <person name="Lalanne C."/>
            <person name="Gautier V."/>
            <person name="Ament-Velasquez S.L."/>
            <person name="Kruys A."/>
            <person name="Hutchinson M.I."/>
            <person name="Powell A.J."/>
            <person name="Barry K."/>
            <person name="Miller A.N."/>
            <person name="Grigoriev I.V."/>
            <person name="Debuchy R."/>
            <person name="Gladieux P."/>
            <person name="Hiltunen Thoren M."/>
            <person name="Johannesson H."/>
        </authorList>
    </citation>
    <scope>NUCLEOTIDE SEQUENCE</scope>
    <source>
        <strain evidence="3">CBS 232.78</strain>
    </source>
</reference>
<feature type="compositionally biased region" description="Polar residues" evidence="1">
    <location>
        <begin position="696"/>
        <end position="707"/>
    </location>
</feature>
<reference evidence="3" key="2">
    <citation type="submission" date="2023-06" db="EMBL/GenBank/DDBJ databases">
        <authorList>
            <consortium name="Lawrence Berkeley National Laboratory"/>
            <person name="Haridas S."/>
            <person name="Hensen N."/>
            <person name="Bonometti L."/>
            <person name="Westerberg I."/>
            <person name="Brannstrom I.O."/>
            <person name="Guillou S."/>
            <person name="Cros-Aarteil S."/>
            <person name="Calhoun S."/>
            <person name="Kuo A."/>
            <person name="Mondo S."/>
            <person name="Pangilinan J."/>
            <person name="Riley R."/>
            <person name="LaButti K."/>
            <person name="Andreopoulos B."/>
            <person name="Lipzen A."/>
            <person name="Chen C."/>
            <person name="Yanf M."/>
            <person name="Daum C."/>
            <person name="Ng V."/>
            <person name="Clum A."/>
            <person name="Steindorff A."/>
            <person name="Ohm R."/>
            <person name="Martin F."/>
            <person name="Silar P."/>
            <person name="Natvig D."/>
            <person name="Lalanne C."/>
            <person name="Gautier V."/>
            <person name="Ament-velasquez S.L."/>
            <person name="Kruys A."/>
            <person name="Hutchinson M.I."/>
            <person name="Powell A.J."/>
            <person name="Barry K."/>
            <person name="Miller A.N."/>
            <person name="Grigoriev I.V."/>
            <person name="Debuchy R."/>
            <person name="Gladieux P."/>
            <person name="Thoren M.H."/>
            <person name="Johannesson H."/>
        </authorList>
    </citation>
    <scope>NUCLEOTIDE SEQUENCE</scope>
    <source>
        <strain evidence="3">CBS 232.78</strain>
    </source>
</reference>
<comment type="caution">
    <text evidence="3">The sequence shown here is derived from an EMBL/GenBank/DDBJ whole genome shotgun (WGS) entry which is preliminary data.</text>
</comment>
<feature type="compositionally biased region" description="Low complexity" evidence="1">
    <location>
        <begin position="602"/>
        <end position="611"/>
    </location>
</feature>
<feature type="compositionally biased region" description="Polar residues" evidence="1">
    <location>
        <begin position="635"/>
        <end position="645"/>
    </location>
</feature>
<keyword evidence="2" id="KW-0812">Transmembrane</keyword>
<feature type="region of interest" description="Disordered" evidence="1">
    <location>
        <begin position="418"/>
        <end position="474"/>
    </location>
</feature>
<evidence type="ECO:0000256" key="1">
    <source>
        <dbReference type="SAM" id="MobiDB-lite"/>
    </source>
</evidence>
<dbReference type="Proteomes" id="UP001285441">
    <property type="component" value="Unassembled WGS sequence"/>
</dbReference>
<feature type="region of interest" description="Disordered" evidence="1">
    <location>
        <begin position="492"/>
        <end position="707"/>
    </location>
</feature>
<sequence>MASNGLPEGATLTTIDGRRCTAIPRTAAASTIQQAETTTTSISVALTTAAAAATTTPVAVPAAATTAIVAVAAGSADANTVLEEIASISSTSTTSASLVLAITTTSTPPSSIPKAPQEAKVEEPEFALPALVLAPSPAAEAEPPSTELPSTTSASSTLPAPSVIITSSSRPAVSASVIRSSQADNSITAIAAETQAASSPAATALSDVSGAPVLSESAAATPLFTIIGTAQASSDGNGAAQPTGSRSTNSAVSTVPNPNSNAVQSTVAVAGGVIGGVVAISLVAFIVWWWRRKLIRRRRSTLLTPLDAADFGRGEKGGYVINRGSIGPTPMGEKFKAALGYNMKKIRTRMTKSSTPSVNLDRGNSQFMDPVSTHSRANSSALADGAEVTTKDRFMDWWTRLTADMHFNWRLRSDTGREATLPPAVSSNEKRTKLGSQPDFLTLLSMDDRELDREAQRRRGSISRKNGGSAGSGDGFLGGLNLNFGGPNDNPFSDANALAHQSAQPAPLVVSQPSNPFSDANAIRDPPAAAKPASYVVDMRRSRGQSVSSNTTRQPSALYNNRDSVGSVGSFTTHRNKFRSDPFDLERPELLAGARAAKNSITSSTAGTAGSEVRSSRMTGAGEPRRPAGARTRTESFSSKYSSGVSMGDWSDPGPDVGPAASRWDGPEPRQSPTQGWRNRLEREASAAGNGEKRQSGGSQKSVGKAI</sequence>
<organism evidence="3 4">
    <name type="scientific">Podospora didyma</name>
    <dbReference type="NCBI Taxonomy" id="330526"/>
    <lineage>
        <taxon>Eukaryota</taxon>
        <taxon>Fungi</taxon>
        <taxon>Dikarya</taxon>
        <taxon>Ascomycota</taxon>
        <taxon>Pezizomycotina</taxon>
        <taxon>Sordariomycetes</taxon>
        <taxon>Sordariomycetidae</taxon>
        <taxon>Sordariales</taxon>
        <taxon>Podosporaceae</taxon>
        <taxon>Podospora</taxon>
    </lineage>
</organism>
<dbReference type="EMBL" id="JAULSW010000004">
    <property type="protein sequence ID" value="KAK3384778.1"/>
    <property type="molecule type" value="Genomic_DNA"/>
</dbReference>
<dbReference type="AlphaFoldDB" id="A0AAE0NNJ7"/>
<evidence type="ECO:0000256" key="2">
    <source>
        <dbReference type="SAM" id="Phobius"/>
    </source>
</evidence>
<evidence type="ECO:0000313" key="4">
    <source>
        <dbReference type="Proteomes" id="UP001285441"/>
    </source>
</evidence>
<feature type="compositionally biased region" description="Basic and acidic residues" evidence="1">
    <location>
        <begin position="446"/>
        <end position="457"/>
    </location>
</feature>
<protein>
    <submittedName>
        <fullName evidence="3">Uncharacterized protein</fullName>
    </submittedName>
</protein>
<name>A0AAE0NNJ7_9PEZI</name>
<feature type="region of interest" description="Disordered" evidence="1">
    <location>
        <begin position="232"/>
        <end position="258"/>
    </location>
</feature>
<keyword evidence="2" id="KW-0472">Membrane</keyword>
<feature type="transmembrane region" description="Helical" evidence="2">
    <location>
        <begin position="267"/>
        <end position="290"/>
    </location>
</feature>
<proteinExistence type="predicted"/>
<feature type="compositionally biased region" description="Basic and acidic residues" evidence="1">
    <location>
        <begin position="578"/>
        <end position="589"/>
    </location>
</feature>
<accession>A0AAE0NNJ7</accession>
<keyword evidence="4" id="KW-1185">Reference proteome</keyword>